<dbReference type="InterPro" id="IPR027124">
    <property type="entry name" value="Swc5/CFDP1/2"/>
</dbReference>
<dbReference type="Proteomes" id="UP000050761">
    <property type="component" value="Unassembled WGS sequence"/>
</dbReference>
<dbReference type="EMBL" id="UZAH01033326">
    <property type="protein sequence ID" value="VDP28002.1"/>
    <property type="molecule type" value="Genomic_DNA"/>
</dbReference>
<evidence type="ECO:0000313" key="2">
    <source>
        <dbReference type="Proteomes" id="UP000050761"/>
    </source>
</evidence>
<dbReference type="PANTHER" id="PTHR23227">
    <property type="entry name" value="BUCENTAUR RELATED"/>
    <property type="match status" value="1"/>
</dbReference>
<gene>
    <name evidence="1" type="ORF">HPBE_LOCUS21780</name>
</gene>
<evidence type="ECO:0000313" key="1">
    <source>
        <dbReference type="EMBL" id="VDP28002.1"/>
    </source>
</evidence>
<evidence type="ECO:0000313" key="3">
    <source>
        <dbReference type="WBParaSite" id="HPBE_0002178101-mRNA-1"/>
    </source>
</evidence>
<dbReference type="OrthoDB" id="409898at2759"/>
<dbReference type="PANTHER" id="PTHR23227:SF83">
    <property type="entry name" value="ENDONUCLEASE_EXONUCLEASE_PHOSPHATASE DOMAIN-CONTAINING PROTEIN"/>
    <property type="match status" value="1"/>
</dbReference>
<reference evidence="1 2" key="1">
    <citation type="submission" date="2018-11" db="EMBL/GenBank/DDBJ databases">
        <authorList>
            <consortium name="Pathogen Informatics"/>
        </authorList>
    </citation>
    <scope>NUCLEOTIDE SEQUENCE [LARGE SCALE GENOMIC DNA]</scope>
</reference>
<accession>A0A183GGY1</accession>
<proteinExistence type="predicted"/>
<organism evidence="2 3">
    <name type="scientific">Heligmosomoides polygyrus</name>
    <name type="common">Parasitic roundworm</name>
    <dbReference type="NCBI Taxonomy" id="6339"/>
    <lineage>
        <taxon>Eukaryota</taxon>
        <taxon>Metazoa</taxon>
        <taxon>Ecdysozoa</taxon>
        <taxon>Nematoda</taxon>
        <taxon>Chromadorea</taxon>
        <taxon>Rhabditida</taxon>
        <taxon>Rhabditina</taxon>
        <taxon>Rhabditomorpha</taxon>
        <taxon>Strongyloidea</taxon>
        <taxon>Heligmosomidae</taxon>
        <taxon>Heligmosomoides</taxon>
    </lineage>
</organism>
<dbReference type="AlphaFoldDB" id="A0A183GGY1"/>
<reference evidence="3" key="2">
    <citation type="submission" date="2019-09" db="UniProtKB">
        <authorList>
            <consortium name="WormBaseParasite"/>
        </authorList>
    </citation>
    <scope>IDENTIFICATION</scope>
</reference>
<sequence>MIVSERFRDAIASVERFYERMIKIIVVVEQRRCHFFSAYAQQTACSQPIKDEFWSLPDEKTAEVPSENMIVVAGDLSGHVRATKDGYSFHGGFGYGSRNADGEHILENAESHDLTIVNTKFRKRDSHLISFYSGKAKTRIDYVLVRRRDQGLVTDAKTMPRQLPRNIVH</sequence>
<dbReference type="SUPFAM" id="SSF56219">
    <property type="entry name" value="DNase I-like"/>
    <property type="match status" value="1"/>
</dbReference>
<keyword evidence="2" id="KW-1185">Reference proteome</keyword>
<name>A0A183GGY1_HELPZ</name>
<accession>A0A3P8BQA6</accession>
<protein>
    <submittedName>
        <fullName evidence="3">Endo/exonuclease/phosphatase domain-containing protein</fullName>
    </submittedName>
</protein>
<dbReference type="Gene3D" id="3.60.10.10">
    <property type="entry name" value="Endonuclease/exonuclease/phosphatase"/>
    <property type="match status" value="1"/>
</dbReference>
<dbReference type="WBParaSite" id="HPBE_0002178101-mRNA-1">
    <property type="protein sequence ID" value="HPBE_0002178101-mRNA-1"/>
    <property type="gene ID" value="HPBE_0002178101"/>
</dbReference>
<dbReference type="InterPro" id="IPR036691">
    <property type="entry name" value="Endo/exonu/phosph_ase_sf"/>
</dbReference>